<dbReference type="PANTHER" id="PTHR43490">
    <property type="entry name" value="(+)-NEOMENTHOL DEHYDROGENASE"/>
    <property type="match status" value="1"/>
</dbReference>
<proteinExistence type="inferred from homology"/>
<evidence type="ECO:0000256" key="2">
    <source>
        <dbReference type="ARBA" id="ARBA00022857"/>
    </source>
</evidence>
<gene>
    <name evidence="4" type="ORF">V6N12_054159</name>
</gene>
<sequence>MVLRAFQLEPLREQEKKFLLFSHGGVPENTSTELYYLLIFSSVWDAVVAICTQLARNRIIVVLTARDDKRDVVKKQFGKLDVLVSIIKLIPLLQLSDLPKIVNISSSVVMFKDMIDEQLKGVLTSIPAEERLTLKAYTRIMANKYPEGVAMDINYNTDTITAEEGAGTPVKLALWPKGGPSGLFSADGEPVSPEYSFHFPCSPLGPLQCCYND</sequence>
<dbReference type="Gene3D" id="3.40.50.720">
    <property type="entry name" value="NAD(P)-binding Rossmann-like Domain"/>
    <property type="match status" value="1"/>
</dbReference>
<evidence type="ECO:0000313" key="4">
    <source>
        <dbReference type="EMBL" id="KAK8502933.1"/>
    </source>
</evidence>
<dbReference type="EMBL" id="JBBPBM010000159">
    <property type="protein sequence ID" value="KAK8502933.1"/>
    <property type="molecule type" value="Genomic_DNA"/>
</dbReference>
<keyword evidence="3" id="KW-0560">Oxidoreductase</keyword>
<accession>A0ABR2B7J2</accession>
<protein>
    <submittedName>
        <fullName evidence="4">Uncharacterized protein</fullName>
    </submittedName>
</protein>
<keyword evidence="2" id="KW-0521">NADP</keyword>
<evidence type="ECO:0000256" key="1">
    <source>
        <dbReference type="ARBA" id="ARBA00006484"/>
    </source>
</evidence>
<dbReference type="PANTHER" id="PTHR43490:SF117">
    <property type="entry name" value="SHORT-CHAIN DEHYDROGENASE_REDUCTASE"/>
    <property type="match status" value="1"/>
</dbReference>
<reference evidence="4 5" key="1">
    <citation type="journal article" date="2024" name="G3 (Bethesda)">
        <title>Genome assembly of Hibiscus sabdariffa L. provides insights into metabolisms of medicinal natural products.</title>
        <authorList>
            <person name="Kim T."/>
        </authorList>
    </citation>
    <scope>NUCLEOTIDE SEQUENCE [LARGE SCALE GENOMIC DNA]</scope>
    <source>
        <strain evidence="4">TK-2024</strain>
        <tissue evidence="4">Old leaves</tissue>
    </source>
</reference>
<dbReference type="Proteomes" id="UP001472677">
    <property type="component" value="Unassembled WGS sequence"/>
</dbReference>
<organism evidence="4 5">
    <name type="scientific">Hibiscus sabdariffa</name>
    <name type="common">roselle</name>
    <dbReference type="NCBI Taxonomy" id="183260"/>
    <lineage>
        <taxon>Eukaryota</taxon>
        <taxon>Viridiplantae</taxon>
        <taxon>Streptophyta</taxon>
        <taxon>Embryophyta</taxon>
        <taxon>Tracheophyta</taxon>
        <taxon>Spermatophyta</taxon>
        <taxon>Magnoliopsida</taxon>
        <taxon>eudicotyledons</taxon>
        <taxon>Gunneridae</taxon>
        <taxon>Pentapetalae</taxon>
        <taxon>rosids</taxon>
        <taxon>malvids</taxon>
        <taxon>Malvales</taxon>
        <taxon>Malvaceae</taxon>
        <taxon>Malvoideae</taxon>
        <taxon>Hibiscus</taxon>
    </lineage>
</organism>
<evidence type="ECO:0000313" key="5">
    <source>
        <dbReference type="Proteomes" id="UP001472677"/>
    </source>
</evidence>
<keyword evidence="5" id="KW-1185">Reference proteome</keyword>
<comment type="similarity">
    <text evidence="1">Belongs to the short-chain dehydrogenases/reductases (SDR) family.</text>
</comment>
<name>A0ABR2B7J2_9ROSI</name>
<evidence type="ECO:0000256" key="3">
    <source>
        <dbReference type="ARBA" id="ARBA00023002"/>
    </source>
</evidence>
<comment type="caution">
    <text evidence="4">The sequence shown here is derived from an EMBL/GenBank/DDBJ whole genome shotgun (WGS) entry which is preliminary data.</text>
</comment>